<keyword evidence="1" id="KW-0812">Transmembrane</keyword>
<feature type="transmembrane region" description="Helical" evidence="1">
    <location>
        <begin position="137"/>
        <end position="156"/>
    </location>
</feature>
<comment type="caution">
    <text evidence="2">The sequence shown here is derived from an EMBL/GenBank/DDBJ whole genome shotgun (WGS) entry which is preliminary data.</text>
</comment>
<evidence type="ECO:0000256" key="1">
    <source>
        <dbReference type="SAM" id="Phobius"/>
    </source>
</evidence>
<feature type="transmembrane region" description="Helical" evidence="1">
    <location>
        <begin position="112"/>
        <end position="131"/>
    </location>
</feature>
<dbReference type="OrthoDB" id="10017208at2759"/>
<accession>A0A8H7BC25</accession>
<name>A0A8H7BC25_9PLEO</name>
<protein>
    <recommendedName>
        <fullName evidence="4">Integral membrane protein</fullName>
    </recommendedName>
</protein>
<gene>
    <name evidence="2" type="ORF">GT037_003010</name>
</gene>
<dbReference type="AlphaFoldDB" id="A0A8H7BC25"/>
<dbReference type="GeneID" id="62201235"/>
<dbReference type="RefSeq" id="XP_038789335.1">
    <property type="nucleotide sequence ID" value="XM_038928057.1"/>
</dbReference>
<keyword evidence="3" id="KW-1185">Reference proteome</keyword>
<keyword evidence="1" id="KW-0472">Membrane</keyword>
<evidence type="ECO:0008006" key="4">
    <source>
        <dbReference type="Google" id="ProtNLM"/>
    </source>
</evidence>
<reference evidence="2" key="1">
    <citation type="submission" date="2020-01" db="EMBL/GenBank/DDBJ databases">
        <authorList>
            <person name="Feng Z.H.Z."/>
        </authorList>
    </citation>
    <scope>NUCLEOTIDE SEQUENCE</scope>
    <source>
        <strain evidence="2">CBS107.38</strain>
    </source>
</reference>
<evidence type="ECO:0000313" key="3">
    <source>
        <dbReference type="Proteomes" id="UP000596902"/>
    </source>
</evidence>
<sequence>MAIFPVDTHDQKTVLGVAFSFSFLAVLAVVLRLTAHEIARKRWTPADYLIITVCVRSLELAIVTTTNQVEIFAVGLQAISITGVFLAGIGYGHVKDIVAEYGLEPFTKLSQIVIPLQFLWVLSLACAKMSILTLSVFIFPIRWVVWGSYVTMAILIA</sequence>
<feature type="transmembrane region" description="Helical" evidence="1">
    <location>
        <begin position="14"/>
        <end position="34"/>
    </location>
</feature>
<proteinExistence type="predicted"/>
<organism evidence="2 3">
    <name type="scientific">Alternaria burnsii</name>
    <dbReference type="NCBI Taxonomy" id="1187904"/>
    <lineage>
        <taxon>Eukaryota</taxon>
        <taxon>Fungi</taxon>
        <taxon>Dikarya</taxon>
        <taxon>Ascomycota</taxon>
        <taxon>Pezizomycotina</taxon>
        <taxon>Dothideomycetes</taxon>
        <taxon>Pleosporomycetidae</taxon>
        <taxon>Pleosporales</taxon>
        <taxon>Pleosporineae</taxon>
        <taxon>Pleosporaceae</taxon>
        <taxon>Alternaria</taxon>
        <taxon>Alternaria sect. Alternaria</taxon>
    </lineage>
</organism>
<evidence type="ECO:0000313" key="2">
    <source>
        <dbReference type="EMBL" id="KAF7679262.1"/>
    </source>
</evidence>
<dbReference type="Proteomes" id="UP000596902">
    <property type="component" value="Unassembled WGS sequence"/>
</dbReference>
<keyword evidence="1" id="KW-1133">Transmembrane helix</keyword>
<feature type="transmembrane region" description="Helical" evidence="1">
    <location>
        <begin position="71"/>
        <end position="91"/>
    </location>
</feature>
<reference evidence="2" key="2">
    <citation type="submission" date="2020-08" db="EMBL/GenBank/DDBJ databases">
        <title>Draft Genome Sequence of Cumin Blight Pathogen Alternaria burnsii.</title>
        <authorList>
            <person name="Feng Z."/>
        </authorList>
    </citation>
    <scope>NUCLEOTIDE SEQUENCE</scope>
    <source>
        <strain evidence="2">CBS107.38</strain>
    </source>
</reference>
<dbReference type="EMBL" id="JAAABM010000003">
    <property type="protein sequence ID" value="KAF7679262.1"/>
    <property type="molecule type" value="Genomic_DNA"/>
</dbReference>